<feature type="region of interest" description="Disordered" evidence="1">
    <location>
        <begin position="1"/>
        <end position="32"/>
    </location>
</feature>
<evidence type="ECO:0000256" key="1">
    <source>
        <dbReference type="SAM" id="MobiDB-lite"/>
    </source>
</evidence>
<accession>A0ABP0H2N2</accession>
<keyword evidence="3" id="KW-1185">Reference proteome</keyword>
<evidence type="ECO:0000313" key="2">
    <source>
        <dbReference type="EMBL" id="CAK8698255.1"/>
    </source>
</evidence>
<dbReference type="Proteomes" id="UP001642483">
    <property type="component" value="Unassembled WGS sequence"/>
</dbReference>
<proteinExistence type="predicted"/>
<gene>
    <name evidence="2" type="ORF">CVLEPA_LOCUS31710</name>
</gene>
<comment type="caution">
    <text evidence="2">The sequence shown here is derived from an EMBL/GenBank/DDBJ whole genome shotgun (WGS) entry which is preliminary data.</text>
</comment>
<name>A0ABP0H2N2_CLALP</name>
<protein>
    <submittedName>
        <fullName evidence="2">Uncharacterized protein</fullName>
    </submittedName>
</protein>
<feature type="compositionally biased region" description="Polar residues" evidence="1">
    <location>
        <begin position="18"/>
        <end position="32"/>
    </location>
</feature>
<evidence type="ECO:0000313" key="3">
    <source>
        <dbReference type="Proteomes" id="UP001642483"/>
    </source>
</evidence>
<sequence>MEPSNLIKNSNDKKKQDNVATGNKSSANQRNANLSSLNYVTLDDNAKLANISKVEYLEPNVQSAPCPDVKRVPQPGRSDYEFVLEPGYVTPASITG</sequence>
<reference evidence="2 3" key="1">
    <citation type="submission" date="2024-02" db="EMBL/GenBank/DDBJ databases">
        <authorList>
            <person name="Daric V."/>
            <person name="Darras S."/>
        </authorList>
    </citation>
    <scope>NUCLEOTIDE SEQUENCE [LARGE SCALE GENOMIC DNA]</scope>
</reference>
<dbReference type="EMBL" id="CAWYQH010000174">
    <property type="protein sequence ID" value="CAK8698255.1"/>
    <property type="molecule type" value="Genomic_DNA"/>
</dbReference>
<organism evidence="2 3">
    <name type="scientific">Clavelina lepadiformis</name>
    <name type="common">Light-bulb sea squirt</name>
    <name type="synonym">Ascidia lepadiformis</name>
    <dbReference type="NCBI Taxonomy" id="159417"/>
    <lineage>
        <taxon>Eukaryota</taxon>
        <taxon>Metazoa</taxon>
        <taxon>Chordata</taxon>
        <taxon>Tunicata</taxon>
        <taxon>Ascidiacea</taxon>
        <taxon>Aplousobranchia</taxon>
        <taxon>Clavelinidae</taxon>
        <taxon>Clavelina</taxon>
    </lineage>
</organism>